<evidence type="ECO:0000256" key="1">
    <source>
        <dbReference type="SAM" id="Phobius"/>
    </source>
</evidence>
<dbReference type="Pfam" id="PF13398">
    <property type="entry name" value="Peptidase_M50B"/>
    <property type="match status" value="1"/>
</dbReference>
<proteinExistence type="predicted"/>
<sequence length="264" mass="27817">MGALAWLPWADAAWWRAVVERTAPDADGPASGWCAGARLSGDTFCPDGAAPAWVLWLPVALGVALVAVPPLWRLVRIGVTLVHELGHAVVGVLVGRRFTGFVVRGDMSGHAVTVGKRRGPGLALTTWAGYPMPALVGAGLVWVALAGWAPLLLLLVALGCVVTLPFVRSWTTAGVTLLVGLAAGALWWWRSDARSVTVVLVVAAVLVLGAWRHWAAVAPSPRGSDPAELARQTGWPGWFWVGTQLVVIAAATALAGWLLWRSFA</sequence>
<keyword evidence="1" id="KW-0812">Transmembrane</keyword>
<comment type="caution">
    <text evidence="2">The sequence shown here is derived from an EMBL/GenBank/DDBJ whole genome shotgun (WGS) entry which is preliminary data.</text>
</comment>
<feature type="transmembrane region" description="Helical" evidence="1">
    <location>
        <begin position="237"/>
        <end position="260"/>
    </location>
</feature>
<accession>A0A3N2DAR9</accession>
<feature type="transmembrane region" description="Helical" evidence="1">
    <location>
        <begin position="196"/>
        <end position="217"/>
    </location>
</feature>
<feature type="transmembrane region" description="Helical" evidence="1">
    <location>
        <begin position="53"/>
        <end position="72"/>
    </location>
</feature>
<dbReference type="AlphaFoldDB" id="A0A3N2DAR9"/>
<keyword evidence="3" id="KW-1185">Reference proteome</keyword>
<dbReference type="EMBL" id="RKHQ01000001">
    <property type="protein sequence ID" value="ROR96843.1"/>
    <property type="molecule type" value="Genomic_DNA"/>
</dbReference>
<feature type="transmembrane region" description="Helical" evidence="1">
    <location>
        <begin position="170"/>
        <end position="189"/>
    </location>
</feature>
<keyword evidence="1" id="KW-1133">Transmembrane helix</keyword>
<feature type="transmembrane region" description="Helical" evidence="1">
    <location>
        <begin position="140"/>
        <end position="164"/>
    </location>
</feature>
<reference evidence="2 3" key="1">
    <citation type="submission" date="2018-11" db="EMBL/GenBank/DDBJ databases">
        <title>Sequencing the genomes of 1000 actinobacteria strains.</title>
        <authorList>
            <person name="Klenk H.-P."/>
        </authorList>
    </citation>
    <scope>NUCLEOTIDE SEQUENCE [LARGE SCALE GENOMIC DNA]</scope>
    <source>
        <strain evidence="2 3">DSM 13521</strain>
    </source>
</reference>
<evidence type="ECO:0000313" key="2">
    <source>
        <dbReference type="EMBL" id="ROR96843.1"/>
    </source>
</evidence>
<evidence type="ECO:0000313" key="3">
    <source>
        <dbReference type="Proteomes" id="UP000275356"/>
    </source>
</evidence>
<keyword evidence="1" id="KW-0472">Membrane</keyword>
<gene>
    <name evidence="2" type="ORF">EDD28_1435</name>
</gene>
<name>A0A3N2DAR9_9MICO</name>
<dbReference type="InterPro" id="IPR049500">
    <property type="entry name" value="Peptidase_M50B-like"/>
</dbReference>
<dbReference type="RefSeq" id="WP_245967952.1">
    <property type="nucleotide sequence ID" value="NZ_RKHQ01000001.1"/>
</dbReference>
<organism evidence="2 3">
    <name type="scientific">Salana multivorans</name>
    <dbReference type="NCBI Taxonomy" id="120377"/>
    <lineage>
        <taxon>Bacteria</taxon>
        <taxon>Bacillati</taxon>
        <taxon>Actinomycetota</taxon>
        <taxon>Actinomycetes</taxon>
        <taxon>Micrococcales</taxon>
        <taxon>Beutenbergiaceae</taxon>
        <taxon>Salana</taxon>
    </lineage>
</organism>
<protein>
    <submittedName>
        <fullName evidence="2">Peptidase M50B-like protein</fullName>
    </submittedName>
</protein>
<dbReference type="Proteomes" id="UP000275356">
    <property type="component" value="Unassembled WGS sequence"/>
</dbReference>